<organism evidence="2">
    <name type="scientific">Tanacetum cinerariifolium</name>
    <name type="common">Dalmatian daisy</name>
    <name type="synonym">Chrysanthemum cinerariifolium</name>
    <dbReference type="NCBI Taxonomy" id="118510"/>
    <lineage>
        <taxon>Eukaryota</taxon>
        <taxon>Viridiplantae</taxon>
        <taxon>Streptophyta</taxon>
        <taxon>Embryophyta</taxon>
        <taxon>Tracheophyta</taxon>
        <taxon>Spermatophyta</taxon>
        <taxon>Magnoliopsida</taxon>
        <taxon>eudicotyledons</taxon>
        <taxon>Gunneridae</taxon>
        <taxon>Pentapetalae</taxon>
        <taxon>asterids</taxon>
        <taxon>campanulids</taxon>
        <taxon>Asterales</taxon>
        <taxon>Asteraceae</taxon>
        <taxon>Asteroideae</taxon>
        <taxon>Anthemideae</taxon>
        <taxon>Anthemidinae</taxon>
        <taxon>Tanacetum</taxon>
    </lineage>
</organism>
<dbReference type="EMBL" id="BKCJ010090714">
    <property type="protein sequence ID" value="GEX12309.1"/>
    <property type="molecule type" value="Genomic_DNA"/>
</dbReference>
<feature type="compositionally biased region" description="Acidic residues" evidence="1">
    <location>
        <begin position="291"/>
        <end position="308"/>
    </location>
</feature>
<feature type="compositionally biased region" description="Basic and acidic residues" evidence="1">
    <location>
        <begin position="310"/>
        <end position="319"/>
    </location>
</feature>
<comment type="caution">
    <text evidence="2">The sequence shown here is derived from an EMBL/GenBank/DDBJ whole genome shotgun (WGS) entry which is preliminary data.</text>
</comment>
<feature type="region of interest" description="Disordered" evidence="1">
    <location>
        <begin position="224"/>
        <end position="374"/>
    </location>
</feature>
<evidence type="ECO:0000256" key="1">
    <source>
        <dbReference type="SAM" id="MobiDB-lite"/>
    </source>
</evidence>
<protein>
    <recommendedName>
        <fullName evidence="3">Histone deacetylase 14</fullName>
    </recommendedName>
</protein>
<gene>
    <name evidence="2" type="ORF">Tci_284284</name>
</gene>
<evidence type="ECO:0000313" key="2">
    <source>
        <dbReference type="EMBL" id="GEX12309.1"/>
    </source>
</evidence>
<dbReference type="AlphaFoldDB" id="A0A699H2M0"/>
<reference evidence="2" key="1">
    <citation type="journal article" date="2019" name="Sci. Rep.">
        <title>Draft genome of Tanacetum cinerariifolium, the natural source of mosquito coil.</title>
        <authorList>
            <person name="Yamashiro T."/>
            <person name="Shiraishi A."/>
            <person name="Satake H."/>
            <person name="Nakayama K."/>
        </authorList>
    </citation>
    <scope>NUCLEOTIDE SEQUENCE</scope>
</reference>
<feature type="compositionally biased region" description="Polar residues" evidence="1">
    <location>
        <begin position="279"/>
        <end position="288"/>
    </location>
</feature>
<sequence length="772" mass="88077">MRLENGGRIDGKGKPLQGSGLMKITFIIKTKWLMRIFSLLLPQDLMIKYFHLLHGCPLVDETLFILDANLMRDALEITPIDQAHHFVSPPSGDEIMDFVNELGYTEEEFVQDIQTFLTDKANLGSPTKKGRKDKPRVIPYYRFMKLIIYHLGRIHNIHERLTSLFHLAEKDLRLGNLKFVPKGKKDEVFRMPIPNELISNNIRNSPYYSAYMEMVAKHNRRIAAENEGKKKLTTAKQPKPKPTKEKLSKPAPALKPKVTKEKSTKPSPAKKTTMGKVTKVQNVNSSFQLVDEPDEEAAQLDSESEPEYQGEGKGEDQDRQTPAIDETSTGPLAHRHDDTSANIVCDSSSPTDAETEEKTIELDQGQTGLDPSKTLESRPLQEQEFMDEDQARPDPRVSRVALAGPKSKPTHEEFLANVYHDVYGSLKFSADEHVILEEPLSSSTTLSLMKNMDDVSMVTVPIHQASSLIPSLSTMIIDLSPPKPISSYKSLPEHVALYEVVEVSIDQKNKDEFLAEKDMSCKIHRDDQDPSPPLPNSDPTKNKLLWKTGDMGSFITWFCNRIGKMKLKCHRMLTDQVDLVNPKGHRLVPDVSKPLPLGGPPSQLKAAYYLDFGLKELVLSLCNKSERLYDISAAYGISQWWFKRKEFYITRHDAPSDLSQVRSHMRILSVISLKTYERYGYTFLKEIVLHRADYKEYIILEAELKNLHPNEFEDIYLLHLQGQLNHLSGDDRVHFFNAVNLWIRNIVIKKHVEDLQLEIESYQTKLNRTQPD</sequence>
<accession>A0A699H2M0</accession>
<name>A0A699H2M0_TANCI</name>
<evidence type="ECO:0008006" key="3">
    <source>
        <dbReference type="Google" id="ProtNLM"/>
    </source>
</evidence>
<feature type="compositionally biased region" description="Polar residues" evidence="1">
    <location>
        <begin position="340"/>
        <end position="352"/>
    </location>
</feature>
<proteinExistence type="predicted"/>